<organism evidence="3 4">
    <name type="scientific">Citrifermentans bremense</name>
    <dbReference type="NCBI Taxonomy" id="60035"/>
    <lineage>
        <taxon>Bacteria</taxon>
        <taxon>Pseudomonadati</taxon>
        <taxon>Thermodesulfobacteriota</taxon>
        <taxon>Desulfuromonadia</taxon>
        <taxon>Geobacterales</taxon>
        <taxon>Geobacteraceae</taxon>
        <taxon>Citrifermentans</taxon>
    </lineage>
</organism>
<dbReference type="Gene3D" id="1.20.120.520">
    <property type="entry name" value="nmb1532 protein domain like"/>
    <property type="match status" value="1"/>
</dbReference>
<proteinExistence type="predicted"/>
<sequence length="171" mass="19973">MPTSKSSSESHGKSAELTIFDVLKQDHEKARYLFDKVQKAGRKEISTLQKLFAQLEEELEIHMEGEERFFYSVLEQNEEMRDKVLQAFEEHQVAKTMLGTFQALAVDDERWTAKLQVLNEIVEHHMQEEEREVFKLARKALGKEQQHEIALQFQRNKREGRKSSRGAPVEG</sequence>
<feature type="domain" description="Hemerythrin-like" evidence="2">
    <location>
        <begin position="18"/>
        <end position="137"/>
    </location>
</feature>
<dbReference type="EMBL" id="AP023213">
    <property type="protein sequence ID" value="BCG45382.1"/>
    <property type="molecule type" value="Genomic_DNA"/>
</dbReference>
<dbReference type="PANTHER" id="PTHR35585">
    <property type="entry name" value="HHE DOMAIN PROTEIN (AFU_ORTHOLOGUE AFUA_4G00730)"/>
    <property type="match status" value="1"/>
</dbReference>
<feature type="region of interest" description="Disordered" evidence="1">
    <location>
        <begin position="147"/>
        <end position="171"/>
    </location>
</feature>
<dbReference type="CDD" id="cd12108">
    <property type="entry name" value="Hr-like"/>
    <property type="match status" value="1"/>
</dbReference>
<dbReference type="KEGG" id="gbn:GEOBRER4_01320"/>
<evidence type="ECO:0000259" key="2">
    <source>
        <dbReference type="Pfam" id="PF01814"/>
    </source>
</evidence>
<dbReference type="Pfam" id="PF01814">
    <property type="entry name" value="Hemerythrin"/>
    <property type="match status" value="1"/>
</dbReference>
<accession>A0A6S6LTZ5</accession>
<evidence type="ECO:0000256" key="1">
    <source>
        <dbReference type="SAM" id="MobiDB-lite"/>
    </source>
</evidence>
<protein>
    <submittedName>
        <fullName evidence="3">Hemerythrin domain protein</fullName>
    </submittedName>
</protein>
<name>A0A6S6LTZ5_9BACT</name>
<dbReference type="InterPro" id="IPR012312">
    <property type="entry name" value="Hemerythrin-like"/>
</dbReference>
<dbReference type="PANTHER" id="PTHR35585:SF1">
    <property type="entry name" value="HHE DOMAIN PROTEIN (AFU_ORTHOLOGUE AFUA_4G00730)"/>
    <property type="match status" value="1"/>
</dbReference>
<keyword evidence="4" id="KW-1185">Reference proteome</keyword>
<gene>
    <name evidence="3" type="ORF">GEOBRER4_n0136</name>
</gene>
<dbReference type="RefSeq" id="WP_185243808.1">
    <property type="nucleotide sequence ID" value="NZ_AP023213.1"/>
</dbReference>
<reference evidence="3 4" key="1">
    <citation type="submission" date="2020-06" db="EMBL/GenBank/DDBJ databases">
        <title>Interaction of electrochemicaly active bacteria, Geobacter bremensis R4 on different carbon anode.</title>
        <authorList>
            <person name="Meng L."/>
            <person name="Yoshida N."/>
        </authorList>
    </citation>
    <scope>NUCLEOTIDE SEQUENCE [LARGE SCALE GENOMIC DNA]</scope>
    <source>
        <strain evidence="3 4">R4</strain>
    </source>
</reference>
<dbReference type="Proteomes" id="UP000515472">
    <property type="component" value="Chromosome"/>
</dbReference>
<evidence type="ECO:0000313" key="4">
    <source>
        <dbReference type="Proteomes" id="UP000515472"/>
    </source>
</evidence>
<evidence type="ECO:0000313" key="3">
    <source>
        <dbReference type="EMBL" id="BCG45382.1"/>
    </source>
</evidence>
<dbReference type="AlphaFoldDB" id="A0A6S6LTZ5"/>